<dbReference type="InterPro" id="IPR029058">
    <property type="entry name" value="AB_hydrolase_fold"/>
</dbReference>
<dbReference type="GeneID" id="36283305"/>
<dbReference type="EMBL" id="KV441386">
    <property type="protein sequence ID" value="OAF62920.1"/>
    <property type="molecule type" value="Genomic_DNA"/>
</dbReference>
<dbReference type="RefSeq" id="XP_024328190.1">
    <property type="nucleotide sequence ID" value="XM_024463902.1"/>
</dbReference>
<organism evidence="2">
    <name type="scientific">Pseudogymnoascus destructans</name>
    <dbReference type="NCBI Taxonomy" id="655981"/>
    <lineage>
        <taxon>Eukaryota</taxon>
        <taxon>Fungi</taxon>
        <taxon>Dikarya</taxon>
        <taxon>Ascomycota</taxon>
        <taxon>Pezizomycotina</taxon>
        <taxon>Leotiomycetes</taxon>
        <taxon>Thelebolales</taxon>
        <taxon>Thelebolaceae</taxon>
        <taxon>Pseudogymnoascus</taxon>
    </lineage>
</organism>
<dbReference type="Proteomes" id="UP000077154">
    <property type="component" value="Unassembled WGS sequence"/>
</dbReference>
<reference evidence="2" key="1">
    <citation type="submission" date="2016-03" db="EMBL/GenBank/DDBJ databases">
        <title>Updated assembly of Pseudogymnoascus destructans, the fungus causing white-nose syndrome of bats.</title>
        <authorList>
            <person name="Palmer J.M."/>
            <person name="Drees K.P."/>
            <person name="Foster J.T."/>
            <person name="Lindner D.L."/>
        </authorList>
    </citation>
    <scope>NUCLEOTIDE SEQUENCE [LARGE SCALE GENOMIC DNA]</scope>
    <source>
        <strain evidence="2">20631-21</strain>
    </source>
</reference>
<dbReference type="eggNOG" id="KOG1515">
    <property type="taxonomic scope" value="Eukaryota"/>
</dbReference>
<gene>
    <name evidence="2" type="ORF">VC83_00206</name>
</gene>
<sequence length="340" mass="37183">MASDLFLSEAPPLSPAWLAYEKAKGHINAPGPQEDISRADALRLRQRSYAKTCRDRNEHLASPTGPSHALLCDIQTHPDSTQSPDGATIHLRIYIPTALTHPQDFIIYYHGGGLCVGDLDSEDLQCRRLAKDLGIKVVSVEYRLFPDYSPDTAVADAWAAFLGIAKLWKYNTDQQPGRVYIVGSSSGAQLAAQTAQRARGTPYLISGLVIRCPVTVDASKGGVSIPQRYEDRHTSFSPSFGTSLLGFDADNHLPMARDMPLNADNFAGMPPTFLQLCTNDIFYSDGACYAEAVEEAGNELVTDVMVGWPHTFWLKAPELEEAGEADGRVIGWLKERVGCQ</sequence>
<dbReference type="GO" id="GO:0016787">
    <property type="term" value="F:hydrolase activity"/>
    <property type="evidence" value="ECO:0007669"/>
    <property type="project" value="InterPro"/>
</dbReference>
<dbReference type="VEuPathDB" id="FungiDB:GMDG_04831"/>
<dbReference type="OrthoDB" id="408631at2759"/>
<evidence type="ECO:0000313" key="2">
    <source>
        <dbReference type="EMBL" id="OAF62920.1"/>
    </source>
</evidence>
<dbReference type="AlphaFoldDB" id="A0A177AM75"/>
<dbReference type="Pfam" id="PF07859">
    <property type="entry name" value="Abhydrolase_3"/>
    <property type="match status" value="1"/>
</dbReference>
<protein>
    <recommendedName>
        <fullName evidence="1">Alpha/beta hydrolase fold-3 domain-containing protein</fullName>
    </recommendedName>
</protein>
<dbReference type="PANTHER" id="PTHR23024">
    <property type="entry name" value="ARYLACETAMIDE DEACETYLASE"/>
    <property type="match status" value="1"/>
</dbReference>
<name>A0A177AM75_9PEZI</name>
<proteinExistence type="predicted"/>
<dbReference type="PANTHER" id="PTHR23024:SF557">
    <property type="entry name" value="AB HYDROLASE SUPERFAMILY PROTEIN C1039.03"/>
    <property type="match status" value="1"/>
</dbReference>
<dbReference type="SUPFAM" id="SSF53474">
    <property type="entry name" value="alpha/beta-Hydrolases"/>
    <property type="match status" value="1"/>
</dbReference>
<accession>A0A177AM75</accession>
<feature type="domain" description="Alpha/beta hydrolase fold-3" evidence="1">
    <location>
        <begin position="106"/>
        <end position="313"/>
    </location>
</feature>
<dbReference type="InterPro" id="IPR050466">
    <property type="entry name" value="Carboxylest/Gibb_receptor"/>
</dbReference>
<dbReference type="Gene3D" id="3.40.50.1820">
    <property type="entry name" value="alpha/beta hydrolase"/>
    <property type="match status" value="1"/>
</dbReference>
<dbReference type="InterPro" id="IPR013094">
    <property type="entry name" value="AB_hydrolase_3"/>
</dbReference>
<evidence type="ECO:0000259" key="1">
    <source>
        <dbReference type="Pfam" id="PF07859"/>
    </source>
</evidence>